<feature type="signal peptide" evidence="1">
    <location>
        <begin position="1"/>
        <end position="26"/>
    </location>
</feature>
<comment type="caution">
    <text evidence="2">The sequence shown here is derived from an EMBL/GenBank/DDBJ whole genome shotgun (WGS) entry which is preliminary data.</text>
</comment>
<evidence type="ECO:0000256" key="1">
    <source>
        <dbReference type="SAM" id="SignalP"/>
    </source>
</evidence>
<evidence type="ECO:0000313" key="2">
    <source>
        <dbReference type="EMBL" id="NGM48466.1"/>
    </source>
</evidence>
<organism evidence="2">
    <name type="scientific">Caulobacter sp. 602-2</name>
    <dbReference type="NCBI Taxonomy" id="2710887"/>
    <lineage>
        <taxon>Bacteria</taxon>
        <taxon>Pseudomonadati</taxon>
        <taxon>Pseudomonadota</taxon>
        <taxon>Alphaproteobacteria</taxon>
        <taxon>Caulobacterales</taxon>
        <taxon>Caulobacteraceae</taxon>
        <taxon>Caulobacter</taxon>
    </lineage>
</organism>
<accession>A0A6G4QS37</accession>
<dbReference type="AlphaFoldDB" id="A0A6G4QS37"/>
<dbReference type="EMBL" id="JAAKGT010000001">
    <property type="protein sequence ID" value="NGM48466.1"/>
    <property type="molecule type" value="Genomic_DNA"/>
</dbReference>
<protein>
    <submittedName>
        <fullName evidence="2">Protein activator of alkane oxidation PraB</fullName>
    </submittedName>
</protein>
<name>A0A6G4QS37_9CAUL</name>
<keyword evidence="1" id="KW-0732">Signal</keyword>
<dbReference type="RefSeq" id="WP_165255754.1">
    <property type="nucleotide sequence ID" value="NZ_JAAKGT010000001.1"/>
</dbReference>
<gene>
    <name evidence="2" type="ORF">G5B46_02475</name>
</gene>
<reference evidence="2" key="1">
    <citation type="submission" date="2020-02" db="EMBL/GenBank/DDBJ databases">
        <authorList>
            <person name="Gao J."/>
            <person name="Sun J."/>
        </authorList>
    </citation>
    <scope>NUCLEOTIDE SEQUENCE</scope>
    <source>
        <strain evidence="2">602-2</strain>
    </source>
</reference>
<sequence length="168" mass="16373">MLKSASVLAAAVLAAAGFAGVGSAQAQTISPANTGFTLSGTLQLSQSTTVNCAVSLSGTTNLGGTGASITSGSFAPGDWQCGWLVSPSSFPWAVTLTGGTGISISGIGANSILGNCSGVVATTWTNPTTTPTVQPSSVSFSNHSIPGSPSTCYITGTLVSSPNLTVTP</sequence>
<proteinExistence type="predicted"/>
<feature type="chain" id="PRO_5026294132" evidence="1">
    <location>
        <begin position="27"/>
        <end position="168"/>
    </location>
</feature>